<sequence length="70" mass="8225">MKIHQFWISAFLAALHRLPPAEAQEEADAATDMCISKWQQHIYHWSEDIEVKWKDQDISEVPFSTPTQQD</sequence>
<proteinExistence type="predicted"/>
<comment type="caution">
    <text evidence="1">The sequence shown here is derived from an EMBL/GenBank/DDBJ whole genome shotgun (WGS) entry which is preliminary data.</text>
</comment>
<dbReference type="Proteomes" id="UP000055854">
    <property type="component" value="Unassembled WGS sequence"/>
</dbReference>
<evidence type="ECO:0000313" key="1">
    <source>
        <dbReference type="EMBL" id="KWV12922.1"/>
    </source>
</evidence>
<name>A0A125PVD6_XANCT</name>
<gene>
    <name evidence="1" type="ORF">ATB53_04735</name>
</gene>
<organism evidence="1 2">
    <name type="scientific">Xanthomonas campestris pv. translucens</name>
    <dbReference type="NCBI Taxonomy" id="343"/>
    <lineage>
        <taxon>Bacteria</taxon>
        <taxon>Pseudomonadati</taxon>
        <taxon>Pseudomonadota</taxon>
        <taxon>Gammaproteobacteria</taxon>
        <taxon>Lysobacterales</taxon>
        <taxon>Lysobacteraceae</taxon>
        <taxon>Xanthomonas</taxon>
        <taxon>Xanthomonas translucens group</taxon>
    </lineage>
</organism>
<evidence type="ECO:0000313" key="2">
    <source>
        <dbReference type="Proteomes" id="UP000055854"/>
    </source>
</evidence>
<dbReference type="EMBL" id="LNTA01000177">
    <property type="protein sequence ID" value="KWV12922.1"/>
    <property type="molecule type" value="Genomic_DNA"/>
</dbReference>
<accession>A0A125PVD6</accession>
<dbReference type="AlphaFoldDB" id="A0A125PVD6"/>
<protein>
    <submittedName>
        <fullName evidence="1">Uncharacterized protein</fullName>
    </submittedName>
</protein>
<reference evidence="1 2" key="1">
    <citation type="submission" date="2015-11" db="EMBL/GenBank/DDBJ databases">
        <title>Long Read and Single Molecule DNA Sequencing Simplifies Genome Assembly and TAL Effector Gene Analysis of Xanthomonas translucens.</title>
        <authorList>
            <person name="Peng Z."/>
            <person name="Hu Y."/>
            <person name="Xie J."/>
            <person name="Potnis N."/>
            <person name="Akhunova A."/>
            <person name="Jones J."/>
            <person name="Liu Z."/>
            <person name="White F."/>
            <person name="Liu S."/>
        </authorList>
    </citation>
    <scope>NUCLEOTIDE SEQUENCE [LARGE SCALE GENOMIC DNA]</scope>
    <source>
        <strain evidence="1 2">B1</strain>
    </source>
</reference>